<dbReference type="InterPro" id="IPR023213">
    <property type="entry name" value="CAT-like_dom_sf"/>
</dbReference>
<accession>A0A6J1BS06</accession>
<evidence type="ECO:0000256" key="2">
    <source>
        <dbReference type="ARBA" id="ARBA00022679"/>
    </source>
</evidence>
<protein>
    <submittedName>
        <fullName evidence="5">Vinorine synthase-like</fullName>
    </submittedName>
</protein>
<dbReference type="Gene3D" id="3.30.559.10">
    <property type="entry name" value="Chloramphenicol acetyltransferase-like domain"/>
    <property type="match status" value="2"/>
</dbReference>
<sequence>MKLEVEVISKEFVRPSSPTPENLRRYKFSFLDQVTADVYNPMVYFYEALDGGPNFNAVEIKNRLKNSLSQVLSSYYPLAGRHHNDADSFIDCNDDGVPFLEARVKSNLYDVVRHSSPADLNDLLPFQLDQLNEISMGVQFNVFELGGIALAICVSHKIADALSFFSVVNGWAVAARGASEALGRPHIAAAKLFPPRNVSLYNTRNSIVRDRVARRFVLEGSKVEAIRAKYADSAAMEGQRRPSRVEALSAFIYSRFLAAINHESGAQPDRLFLVCHTVNIRQKLEPPLPQDAFGNYYRTALTLPSPETLTDDNCSGLVNEVRHQIAKIDAEFLRQFQEENAQLETIKATSARFMKGEIVSFALTSLCRFPLYDADFGWGKPAWAASPALPFKNLVVLMDAKSGDGAIDAVVHLNEPHMAKLEADEEFLKFASPTASSAD</sequence>
<dbReference type="KEGG" id="mcha:111005025"/>
<proteinExistence type="inferred from homology"/>
<evidence type="ECO:0000256" key="3">
    <source>
        <dbReference type="ARBA" id="ARBA00023315"/>
    </source>
</evidence>
<evidence type="ECO:0000256" key="1">
    <source>
        <dbReference type="ARBA" id="ARBA00009861"/>
    </source>
</evidence>
<keyword evidence="3" id="KW-0012">Acyltransferase</keyword>
<dbReference type="GO" id="GO:0016746">
    <property type="term" value="F:acyltransferase activity"/>
    <property type="evidence" value="ECO:0007669"/>
    <property type="project" value="UniProtKB-KW"/>
</dbReference>
<dbReference type="GeneID" id="111005025"/>
<dbReference type="PANTHER" id="PTHR31623">
    <property type="entry name" value="F21J9.9"/>
    <property type="match status" value="1"/>
</dbReference>
<evidence type="ECO:0000313" key="5">
    <source>
        <dbReference type="RefSeq" id="XP_022132064.1"/>
    </source>
</evidence>
<comment type="similarity">
    <text evidence="1">Belongs to the plant acyltransferase family.</text>
</comment>
<keyword evidence="4" id="KW-1185">Reference proteome</keyword>
<name>A0A6J1BS06_MOMCH</name>
<dbReference type="Pfam" id="PF02458">
    <property type="entry name" value="Transferase"/>
    <property type="match status" value="1"/>
</dbReference>
<gene>
    <name evidence="5" type="primary">LOC111005025</name>
</gene>
<reference evidence="5" key="1">
    <citation type="submission" date="2025-08" db="UniProtKB">
        <authorList>
            <consortium name="RefSeq"/>
        </authorList>
    </citation>
    <scope>IDENTIFICATION</scope>
    <source>
        <strain evidence="5">OHB3-1</strain>
    </source>
</reference>
<dbReference type="AlphaFoldDB" id="A0A6J1BS06"/>
<dbReference type="PANTHER" id="PTHR31623:SF46">
    <property type="entry name" value="VINORINE SYNTHASE-LIKE"/>
    <property type="match status" value="1"/>
</dbReference>
<dbReference type="Proteomes" id="UP000504603">
    <property type="component" value="Unplaced"/>
</dbReference>
<dbReference type="RefSeq" id="XP_022132064.1">
    <property type="nucleotide sequence ID" value="XM_022276372.1"/>
</dbReference>
<organism evidence="4 5">
    <name type="scientific">Momordica charantia</name>
    <name type="common">Bitter gourd</name>
    <name type="synonym">Balsam pear</name>
    <dbReference type="NCBI Taxonomy" id="3673"/>
    <lineage>
        <taxon>Eukaryota</taxon>
        <taxon>Viridiplantae</taxon>
        <taxon>Streptophyta</taxon>
        <taxon>Embryophyta</taxon>
        <taxon>Tracheophyta</taxon>
        <taxon>Spermatophyta</taxon>
        <taxon>Magnoliopsida</taxon>
        <taxon>eudicotyledons</taxon>
        <taxon>Gunneridae</taxon>
        <taxon>Pentapetalae</taxon>
        <taxon>rosids</taxon>
        <taxon>fabids</taxon>
        <taxon>Cucurbitales</taxon>
        <taxon>Cucurbitaceae</taxon>
        <taxon>Momordiceae</taxon>
        <taxon>Momordica</taxon>
    </lineage>
</organism>
<evidence type="ECO:0000313" key="4">
    <source>
        <dbReference type="Proteomes" id="UP000504603"/>
    </source>
</evidence>
<dbReference type="OrthoDB" id="671439at2759"/>
<keyword evidence="2" id="KW-0808">Transferase</keyword>